<gene>
    <name evidence="2" type="ORF">GWR21_05700</name>
</gene>
<dbReference type="GO" id="GO:0008168">
    <property type="term" value="F:methyltransferase activity"/>
    <property type="evidence" value="ECO:0007669"/>
    <property type="project" value="UniProtKB-KW"/>
</dbReference>
<keyword evidence="2" id="KW-0808">Transferase</keyword>
<dbReference type="KEGG" id="chih:GWR21_05700"/>
<feature type="domain" description="Methyltransferase" evidence="1">
    <location>
        <begin position="62"/>
        <end position="146"/>
    </location>
</feature>
<dbReference type="InterPro" id="IPR029063">
    <property type="entry name" value="SAM-dependent_MTases_sf"/>
</dbReference>
<dbReference type="AlphaFoldDB" id="A0A6B9ZAI2"/>
<name>A0A6B9ZAI2_9BACT</name>
<keyword evidence="2" id="KW-0489">Methyltransferase</keyword>
<dbReference type="RefSeq" id="WP_162330808.1">
    <property type="nucleotide sequence ID" value="NZ_CP048113.1"/>
</dbReference>
<evidence type="ECO:0000259" key="1">
    <source>
        <dbReference type="Pfam" id="PF13649"/>
    </source>
</evidence>
<dbReference type="InterPro" id="IPR041698">
    <property type="entry name" value="Methyltransf_25"/>
</dbReference>
<dbReference type="GO" id="GO:0032259">
    <property type="term" value="P:methylation"/>
    <property type="evidence" value="ECO:0007669"/>
    <property type="project" value="UniProtKB-KW"/>
</dbReference>
<dbReference type="Proteomes" id="UP000476411">
    <property type="component" value="Chromosome"/>
</dbReference>
<protein>
    <submittedName>
        <fullName evidence="2">Class I SAM-dependent methyltransferase</fullName>
    </submittedName>
</protein>
<organism evidence="2 3">
    <name type="scientific">Chitinophaga agri</name>
    <dbReference type="NCBI Taxonomy" id="2703787"/>
    <lineage>
        <taxon>Bacteria</taxon>
        <taxon>Pseudomonadati</taxon>
        <taxon>Bacteroidota</taxon>
        <taxon>Chitinophagia</taxon>
        <taxon>Chitinophagales</taxon>
        <taxon>Chitinophagaceae</taxon>
        <taxon>Chitinophaga</taxon>
    </lineage>
</organism>
<keyword evidence="3" id="KW-1185">Reference proteome</keyword>
<reference evidence="2 3" key="1">
    <citation type="submission" date="2020-01" db="EMBL/GenBank/DDBJ databases">
        <title>Complete genome sequence of Chitinophaga sp. H33E-04 isolated from quinoa roots.</title>
        <authorList>
            <person name="Weon H.-Y."/>
            <person name="Lee S.A."/>
        </authorList>
    </citation>
    <scope>NUCLEOTIDE SEQUENCE [LARGE SCALE GENOMIC DNA]</scope>
    <source>
        <strain evidence="2 3">H33E-04</strain>
    </source>
</reference>
<dbReference type="Pfam" id="PF13649">
    <property type="entry name" value="Methyltransf_25"/>
    <property type="match status" value="1"/>
</dbReference>
<proteinExistence type="predicted"/>
<dbReference type="CDD" id="cd02440">
    <property type="entry name" value="AdoMet_MTases"/>
    <property type="match status" value="1"/>
</dbReference>
<dbReference type="SUPFAM" id="SSF53335">
    <property type="entry name" value="S-adenosyl-L-methionine-dependent methyltransferases"/>
    <property type="match status" value="1"/>
</dbReference>
<sequence>MGDGHNAGGNAYLCPLSIMDNRTLWNERYTKGLPSLEIPDPFFVSMYEEHIRREFLQGRHALDLAAGTGRHTLLLADDDWQVSAVDISDVAIAQLKVATAGKRVVPVCSDLAAYSLPVATFDLIVLYYHFDRSLFEGVVNALKPGGLLISKQAVGKPINPAALQEGELLQLTRGLDTVFYAERPVKDRGVVEYLGRKRK</sequence>
<accession>A0A6B9ZAI2</accession>
<evidence type="ECO:0000313" key="2">
    <source>
        <dbReference type="EMBL" id="QHS59106.1"/>
    </source>
</evidence>
<dbReference type="EMBL" id="CP048113">
    <property type="protein sequence ID" value="QHS59106.1"/>
    <property type="molecule type" value="Genomic_DNA"/>
</dbReference>
<evidence type="ECO:0000313" key="3">
    <source>
        <dbReference type="Proteomes" id="UP000476411"/>
    </source>
</evidence>
<dbReference type="Gene3D" id="3.40.50.150">
    <property type="entry name" value="Vaccinia Virus protein VP39"/>
    <property type="match status" value="1"/>
</dbReference>